<reference evidence="1 2" key="1">
    <citation type="journal article" date="2014" name="J. Biotechnol.">
        <title>Complete genome sequence of the actinobacterium Actinoplanes friuliensis HAG 010964, producer of the lipopeptide antibiotic friulimycin.</title>
        <authorList>
            <person name="Ruckert C."/>
            <person name="Szczepanowski R."/>
            <person name="Albersmeier A."/>
            <person name="Goesmann A."/>
            <person name="Fischer N."/>
            <person name="Steinkamper A."/>
            <person name="Puhler A."/>
            <person name="Biener R."/>
            <person name="Schwartz D."/>
            <person name="Kalinowski J."/>
        </authorList>
    </citation>
    <scope>NUCLEOTIDE SEQUENCE [LARGE SCALE GENOMIC DNA]</scope>
    <source>
        <strain evidence="1 2">DSM 7358</strain>
    </source>
</reference>
<evidence type="ECO:0000313" key="2">
    <source>
        <dbReference type="Proteomes" id="UP000017746"/>
    </source>
</evidence>
<protein>
    <submittedName>
        <fullName evidence="1">Uncharacterized protein</fullName>
    </submittedName>
</protein>
<dbReference type="KEGG" id="afs:AFR_22125"/>
<accession>U5W3Y8</accession>
<evidence type="ECO:0000313" key="1">
    <source>
        <dbReference type="EMBL" id="AGZ42695.1"/>
    </source>
</evidence>
<keyword evidence="2" id="KW-1185">Reference proteome</keyword>
<dbReference type="EMBL" id="CP006272">
    <property type="protein sequence ID" value="AGZ42695.1"/>
    <property type="molecule type" value="Genomic_DNA"/>
</dbReference>
<sequence length="318" mass="35403">MSVRSYESRMQRELLDSGIPVAGLAPDGVPGAAVFAGMERSDDCVVCVSIVYEDAGPFVTVDTARWTGIRVATPVREVLEECLRGHGDRLSAVSWTEDATTMILDGAELDARIVRAGDRWWAARCEREGVEFTVVARDWDPGRVRLETVADLLPVLSRPRMPSVRPQPRPAGIPGELTREPHRELVDASLRFGRAQAEWRRDGGPVPELPAYWRSLWQAAVRRQSDLTDQPVPVAEHAVSDIVAHLANLQQQAAWFRNDDERRERAITETLLHGTGLSDRVPSRAAQLAWQARRGAILDAGALAERSWLAAWEAWARR</sequence>
<name>U5W3Y8_9ACTN</name>
<dbReference type="PATRIC" id="fig|1246995.3.peg.4485"/>
<proteinExistence type="predicted"/>
<gene>
    <name evidence="1" type="ORF">AFR_22125</name>
</gene>
<dbReference type="eggNOG" id="ENOG502ZKW9">
    <property type="taxonomic scope" value="Bacteria"/>
</dbReference>
<dbReference type="HOGENOM" id="CLU_822923_0_0_11"/>
<dbReference type="AlphaFoldDB" id="U5W3Y8"/>
<dbReference type="Proteomes" id="UP000017746">
    <property type="component" value="Chromosome"/>
</dbReference>
<organism evidence="1 2">
    <name type="scientific">Actinoplanes friuliensis DSM 7358</name>
    <dbReference type="NCBI Taxonomy" id="1246995"/>
    <lineage>
        <taxon>Bacteria</taxon>
        <taxon>Bacillati</taxon>
        <taxon>Actinomycetota</taxon>
        <taxon>Actinomycetes</taxon>
        <taxon>Micromonosporales</taxon>
        <taxon>Micromonosporaceae</taxon>
        <taxon>Actinoplanes</taxon>
    </lineage>
</organism>